<comment type="caution">
    <text evidence="5">The sequence shown here is derived from an EMBL/GenBank/DDBJ whole genome shotgun (WGS) entry which is preliminary data.</text>
</comment>
<gene>
    <name evidence="5" type="ORF">BXY66_2456</name>
</gene>
<dbReference type="InterPro" id="IPR036388">
    <property type="entry name" value="WH-like_DNA-bd_sf"/>
</dbReference>
<dbReference type="Proteomes" id="UP000295673">
    <property type="component" value="Unassembled WGS sequence"/>
</dbReference>
<dbReference type="Gene3D" id="1.10.10.10">
    <property type="entry name" value="Winged helix-like DNA-binding domain superfamily/Winged helix DNA-binding domain"/>
    <property type="match status" value="1"/>
</dbReference>
<dbReference type="GO" id="GO:0003700">
    <property type="term" value="F:DNA-binding transcription factor activity"/>
    <property type="evidence" value="ECO:0007669"/>
    <property type="project" value="InterPro"/>
</dbReference>
<dbReference type="Pfam" id="PF07729">
    <property type="entry name" value="FCD"/>
    <property type="match status" value="1"/>
</dbReference>
<dbReference type="PROSITE" id="PS50949">
    <property type="entry name" value="HTH_GNTR"/>
    <property type="match status" value="1"/>
</dbReference>
<dbReference type="InterPro" id="IPR036390">
    <property type="entry name" value="WH_DNA-bd_sf"/>
</dbReference>
<dbReference type="GO" id="GO:0003677">
    <property type="term" value="F:DNA binding"/>
    <property type="evidence" value="ECO:0007669"/>
    <property type="project" value="UniProtKB-KW"/>
</dbReference>
<evidence type="ECO:0000313" key="6">
    <source>
        <dbReference type="Proteomes" id="UP000295673"/>
    </source>
</evidence>
<dbReference type="Pfam" id="PF00392">
    <property type="entry name" value="GntR"/>
    <property type="match status" value="1"/>
</dbReference>
<keyword evidence="3" id="KW-0804">Transcription</keyword>
<evidence type="ECO:0000256" key="2">
    <source>
        <dbReference type="ARBA" id="ARBA00023125"/>
    </source>
</evidence>
<dbReference type="InterPro" id="IPR008920">
    <property type="entry name" value="TF_FadR/GntR_C"/>
</dbReference>
<evidence type="ECO:0000256" key="3">
    <source>
        <dbReference type="ARBA" id="ARBA00023163"/>
    </source>
</evidence>
<dbReference type="SMART" id="SM00345">
    <property type="entry name" value="HTH_GNTR"/>
    <property type="match status" value="1"/>
</dbReference>
<dbReference type="SUPFAM" id="SSF46785">
    <property type="entry name" value="Winged helix' DNA-binding domain"/>
    <property type="match status" value="1"/>
</dbReference>
<reference evidence="5 6" key="1">
    <citation type="submission" date="2019-03" db="EMBL/GenBank/DDBJ databases">
        <title>Genomic Encyclopedia of Archaeal and Bacterial Type Strains, Phase II (KMG-II): from individual species to whole genera.</title>
        <authorList>
            <person name="Goeker M."/>
        </authorList>
    </citation>
    <scope>NUCLEOTIDE SEQUENCE [LARGE SCALE GENOMIC DNA]</scope>
    <source>
        <strain evidence="5 6">DSM 26433</strain>
    </source>
</reference>
<accession>A0A4R1N371</accession>
<keyword evidence="2" id="KW-0238">DNA-binding</keyword>
<dbReference type="OrthoDB" id="9028214at2"/>
<evidence type="ECO:0000313" key="5">
    <source>
        <dbReference type="EMBL" id="TCL01147.1"/>
    </source>
</evidence>
<keyword evidence="1" id="KW-0805">Transcription regulation</keyword>
<dbReference type="AlphaFoldDB" id="A0A4R1N371"/>
<proteinExistence type="predicted"/>
<dbReference type="PRINTS" id="PR00035">
    <property type="entry name" value="HTHGNTR"/>
</dbReference>
<dbReference type="SUPFAM" id="SSF48008">
    <property type="entry name" value="GntR ligand-binding domain-like"/>
    <property type="match status" value="1"/>
</dbReference>
<evidence type="ECO:0000259" key="4">
    <source>
        <dbReference type="PROSITE" id="PS50949"/>
    </source>
</evidence>
<sequence length="238" mass="27117">MQDAPSETKKKRAADALIRTFEQQIFDGTLKDGDPLPPEREIVQNYGVSRTVVREAVVALSNKGLVEAKPRFRPVVRKPGYDTAIETVGAVVESLIRQSGGVRNLFDLRIMMEAALVREAALRANRDQIARMKEALAANEAAIDDSERFYETDVIFHGVLYEIPNNPVLPSIHKAYTGWLSYHWRQMPRLPDRNRINFESHNRIFEAILHRDPDAAEAALRRHMDDAWQQVRATFGEL</sequence>
<dbReference type="CDD" id="cd07377">
    <property type="entry name" value="WHTH_GntR"/>
    <property type="match status" value="1"/>
</dbReference>
<evidence type="ECO:0000256" key="1">
    <source>
        <dbReference type="ARBA" id="ARBA00023015"/>
    </source>
</evidence>
<protein>
    <submittedName>
        <fullName evidence="5">GntR family transcriptional regulator</fullName>
    </submittedName>
</protein>
<dbReference type="EMBL" id="SMGR01000002">
    <property type="protein sequence ID" value="TCL01147.1"/>
    <property type="molecule type" value="Genomic_DNA"/>
</dbReference>
<dbReference type="SMART" id="SM00895">
    <property type="entry name" value="FCD"/>
    <property type="match status" value="1"/>
</dbReference>
<keyword evidence="6" id="KW-1185">Reference proteome</keyword>
<dbReference type="PANTHER" id="PTHR43537:SF5">
    <property type="entry name" value="UXU OPERON TRANSCRIPTIONAL REGULATOR"/>
    <property type="match status" value="1"/>
</dbReference>
<name>A0A4R1N371_9RHOB</name>
<feature type="domain" description="HTH gntR-type" evidence="4">
    <location>
        <begin position="11"/>
        <end position="79"/>
    </location>
</feature>
<dbReference type="InterPro" id="IPR000524">
    <property type="entry name" value="Tscrpt_reg_HTH_GntR"/>
</dbReference>
<organism evidence="5 6">
    <name type="scientific">Shimia isoporae</name>
    <dbReference type="NCBI Taxonomy" id="647720"/>
    <lineage>
        <taxon>Bacteria</taxon>
        <taxon>Pseudomonadati</taxon>
        <taxon>Pseudomonadota</taxon>
        <taxon>Alphaproteobacteria</taxon>
        <taxon>Rhodobacterales</taxon>
        <taxon>Roseobacteraceae</taxon>
    </lineage>
</organism>
<dbReference type="Gene3D" id="1.20.120.530">
    <property type="entry name" value="GntR ligand-binding domain-like"/>
    <property type="match status" value="1"/>
</dbReference>
<dbReference type="RefSeq" id="WP_132860490.1">
    <property type="nucleotide sequence ID" value="NZ_SMGR01000002.1"/>
</dbReference>
<dbReference type="PANTHER" id="PTHR43537">
    <property type="entry name" value="TRANSCRIPTIONAL REGULATOR, GNTR FAMILY"/>
    <property type="match status" value="1"/>
</dbReference>
<dbReference type="InterPro" id="IPR011711">
    <property type="entry name" value="GntR_C"/>
</dbReference>